<evidence type="ECO:0000313" key="1">
    <source>
        <dbReference type="EMBL" id="KAH7911848.1"/>
    </source>
</evidence>
<dbReference type="Proteomes" id="UP000790377">
    <property type="component" value="Unassembled WGS sequence"/>
</dbReference>
<protein>
    <submittedName>
        <fullName evidence="1">Uncharacterized protein</fullName>
    </submittedName>
</protein>
<comment type="caution">
    <text evidence="1">The sequence shown here is derived from an EMBL/GenBank/DDBJ whole genome shotgun (WGS) entry which is preliminary data.</text>
</comment>
<proteinExistence type="predicted"/>
<organism evidence="1 2">
    <name type="scientific">Hygrophoropsis aurantiaca</name>
    <dbReference type="NCBI Taxonomy" id="72124"/>
    <lineage>
        <taxon>Eukaryota</taxon>
        <taxon>Fungi</taxon>
        <taxon>Dikarya</taxon>
        <taxon>Basidiomycota</taxon>
        <taxon>Agaricomycotina</taxon>
        <taxon>Agaricomycetes</taxon>
        <taxon>Agaricomycetidae</taxon>
        <taxon>Boletales</taxon>
        <taxon>Coniophorineae</taxon>
        <taxon>Hygrophoropsidaceae</taxon>
        <taxon>Hygrophoropsis</taxon>
    </lineage>
</organism>
<reference evidence="1" key="1">
    <citation type="journal article" date="2021" name="New Phytol.">
        <title>Evolutionary innovations through gain and loss of genes in the ectomycorrhizal Boletales.</title>
        <authorList>
            <person name="Wu G."/>
            <person name="Miyauchi S."/>
            <person name="Morin E."/>
            <person name="Kuo A."/>
            <person name="Drula E."/>
            <person name="Varga T."/>
            <person name="Kohler A."/>
            <person name="Feng B."/>
            <person name="Cao Y."/>
            <person name="Lipzen A."/>
            <person name="Daum C."/>
            <person name="Hundley H."/>
            <person name="Pangilinan J."/>
            <person name="Johnson J."/>
            <person name="Barry K."/>
            <person name="LaButti K."/>
            <person name="Ng V."/>
            <person name="Ahrendt S."/>
            <person name="Min B."/>
            <person name="Choi I.G."/>
            <person name="Park H."/>
            <person name="Plett J.M."/>
            <person name="Magnuson J."/>
            <person name="Spatafora J.W."/>
            <person name="Nagy L.G."/>
            <person name="Henrissat B."/>
            <person name="Grigoriev I.V."/>
            <person name="Yang Z.L."/>
            <person name="Xu J."/>
            <person name="Martin F.M."/>
        </authorList>
    </citation>
    <scope>NUCLEOTIDE SEQUENCE</scope>
    <source>
        <strain evidence="1">ATCC 28755</strain>
    </source>
</reference>
<dbReference type="EMBL" id="MU267665">
    <property type="protein sequence ID" value="KAH7911848.1"/>
    <property type="molecule type" value="Genomic_DNA"/>
</dbReference>
<sequence>MTAGTIASNISYRNNSRAKFASKIRVGKDVNASQRLLFLRPPSLSLKHWFRRVKRSASSVIGMLTSSSSSVTLAGSDNGKKFKVVRFVDTLEYIEEPKPKELDITCNNNSDDDDESIYEDCVSHYPGFETDYWNFLDKVFRRCKTRHEIYRARRLHGFRSPPAFSKQEEYSTRCFAKYLEAQKEKERQPQKLVFAHPATLRWPSRVAWEAARDNYRPPPPPPPFVLPAHPWDTLPCVPQSWFARLKDRIEGEIIICSFGLVIHMCLFMYFIYHVIFHIILRCSD</sequence>
<gene>
    <name evidence="1" type="ORF">BJ138DRAFT_862448</name>
</gene>
<evidence type="ECO:0000313" key="2">
    <source>
        <dbReference type="Proteomes" id="UP000790377"/>
    </source>
</evidence>
<name>A0ACB8AGM6_9AGAM</name>
<accession>A0ACB8AGM6</accession>
<keyword evidence="2" id="KW-1185">Reference proteome</keyword>